<dbReference type="PANTHER" id="PTHR24567:SF74">
    <property type="entry name" value="HTH-TYPE TRANSCRIPTIONAL REGULATOR ARCR"/>
    <property type="match status" value="1"/>
</dbReference>
<dbReference type="PROSITE" id="PS00889">
    <property type="entry name" value="CNMP_BINDING_2"/>
    <property type="match status" value="1"/>
</dbReference>
<dbReference type="EMBL" id="VAUV01000009">
    <property type="protein sequence ID" value="TLD70105.1"/>
    <property type="molecule type" value="Genomic_DNA"/>
</dbReference>
<gene>
    <name evidence="4" type="ORF">FEM03_12965</name>
</gene>
<evidence type="ECO:0000259" key="3">
    <source>
        <dbReference type="PROSITE" id="PS50042"/>
    </source>
</evidence>
<feature type="compositionally biased region" description="Basic residues" evidence="2">
    <location>
        <begin position="182"/>
        <end position="197"/>
    </location>
</feature>
<dbReference type="GO" id="GO:0005829">
    <property type="term" value="C:cytosol"/>
    <property type="evidence" value="ECO:0007669"/>
    <property type="project" value="TreeGrafter"/>
</dbReference>
<dbReference type="Proteomes" id="UP000306196">
    <property type="component" value="Unassembled WGS sequence"/>
</dbReference>
<evidence type="ECO:0000313" key="4">
    <source>
        <dbReference type="EMBL" id="TLD70105.1"/>
    </source>
</evidence>
<dbReference type="Gene3D" id="2.60.120.10">
    <property type="entry name" value="Jelly Rolls"/>
    <property type="match status" value="1"/>
</dbReference>
<dbReference type="InterPro" id="IPR018488">
    <property type="entry name" value="cNMP-bd_CS"/>
</dbReference>
<accession>A0A5R8KDT9</accession>
<keyword evidence="5" id="KW-1185">Reference proteome</keyword>
<dbReference type="InterPro" id="IPR000595">
    <property type="entry name" value="cNMP-bd_dom"/>
</dbReference>
<dbReference type="RefSeq" id="WP_138086699.1">
    <property type="nucleotide sequence ID" value="NZ_VAUV01000009.1"/>
</dbReference>
<evidence type="ECO:0000256" key="1">
    <source>
        <dbReference type="SAM" id="Coils"/>
    </source>
</evidence>
<name>A0A5R8KDT9_9BACT</name>
<reference evidence="4 5" key="1">
    <citation type="submission" date="2019-05" db="EMBL/GenBank/DDBJ databases">
        <title>Verrucobacter flavum gen. nov., sp. nov. a new member of the family Verrucomicrobiaceae.</title>
        <authorList>
            <person name="Szuroczki S."/>
            <person name="Abbaszade G."/>
            <person name="Szabo A."/>
            <person name="Felfoldi T."/>
            <person name="Schumann P."/>
            <person name="Boka K."/>
            <person name="Keki Z."/>
            <person name="Toumi M."/>
            <person name="Toth E."/>
        </authorList>
    </citation>
    <scope>NUCLEOTIDE SEQUENCE [LARGE SCALE GENOMIC DNA]</scope>
    <source>
        <strain evidence="4 5">MG-N-17</strain>
    </source>
</reference>
<protein>
    <submittedName>
        <fullName evidence="4">Cyclic nucleotide-binding domain-containing protein</fullName>
    </submittedName>
</protein>
<proteinExistence type="predicted"/>
<sequence>MKEFAFIHEHGQVPPSLRSLPFLGSFNDDQLDDVLNSSSYINCEEGDVIIEEGTFDSRIYILLSGAVNVCKDNKVLVTIERSGEVFGEIAVVNEDRRSASVVAAKRSVCLAVDQKFLQDFKPRDEDPAFYAALYEFIARVTAARLQSTSRRLTEVELELRALKEQMANSSVATRAIPTVAKPKGKAKPSRKKLTASA</sequence>
<keyword evidence="1" id="KW-0175">Coiled coil</keyword>
<dbReference type="GO" id="GO:0003700">
    <property type="term" value="F:DNA-binding transcription factor activity"/>
    <property type="evidence" value="ECO:0007669"/>
    <property type="project" value="TreeGrafter"/>
</dbReference>
<dbReference type="CDD" id="cd00038">
    <property type="entry name" value="CAP_ED"/>
    <property type="match status" value="1"/>
</dbReference>
<comment type="caution">
    <text evidence="4">The sequence shown here is derived from an EMBL/GenBank/DDBJ whole genome shotgun (WGS) entry which is preliminary data.</text>
</comment>
<dbReference type="InterPro" id="IPR018490">
    <property type="entry name" value="cNMP-bd_dom_sf"/>
</dbReference>
<evidence type="ECO:0000313" key="5">
    <source>
        <dbReference type="Proteomes" id="UP000306196"/>
    </source>
</evidence>
<feature type="coiled-coil region" evidence="1">
    <location>
        <begin position="145"/>
        <end position="172"/>
    </location>
</feature>
<dbReference type="Pfam" id="PF00027">
    <property type="entry name" value="cNMP_binding"/>
    <property type="match status" value="1"/>
</dbReference>
<dbReference type="PANTHER" id="PTHR24567">
    <property type="entry name" value="CRP FAMILY TRANSCRIPTIONAL REGULATORY PROTEIN"/>
    <property type="match status" value="1"/>
</dbReference>
<dbReference type="SUPFAM" id="SSF51206">
    <property type="entry name" value="cAMP-binding domain-like"/>
    <property type="match status" value="1"/>
</dbReference>
<evidence type="ECO:0000256" key="2">
    <source>
        <dbReference type="SAM" id="MobiDB-lite"/>
    </source>
</evidence>
<dbReference type="InterPro" id="IPR014710">
    <property type="entry name" value="RmlC-like_jellyroll"/>
</dbReference>
<dbReference type="AlphaFoldDB" id="A0A5R8KDT9"/>
<dbReference type="InterPro" id="IPR050397">
    <property type="entry name" value="Env_Response_Regulators"/>
</dbReference>
<dbReference type="PROSITE" id="PS50042">
    <property type="entry name" value="CNMP_BINDING_3"/>
    <property type="match status" value="1"/>
</dbReference>
<feature type="domain" description="Cyclic nucleotide-binding" evidence="3">
    <location>
        <begin position="22"/>
        <end position="118"/>
    </location>
</feature>
<dbReference type="SMART" id="SM00100">
    <property type="entry name" value="cNMP"/>
    <property type="match status" value="1"/>
</dbReference>
<organism evidence="4 5">
    <name type="scientific">Phragmitibacter flavus</name>
    <dbReference type="NCBI Taxonomy" id="2576071"/>
    <lineage>
        <taxon>Bacteria</taxon>
        <taxon>Pseudomonadati</taxon>
        <taxon>Verrucomicrobiota</taxon>
        <taxon>Verrucomicrobiia</taxon>
        <taxon>Verrucomicrobiales</taxon>
        <taxon>Verrucomicrobiaceae</taxon>
        <taxon>Phragmitibacter</taxon>
    </lineage>
</organism>
<dbReference type="OrthoDB" id="9812325at2"/>
<feature type="region of interest" description="Disordered" evidence="2">
    <location>
        <begin position="173"/>
        <end position="197"/>
    </location>
</feature>